<evidence type="ECO:0000313" key="5">
    <source>
        <dbReference type="Proteomes" id="UP000295674"/>
    </source>
</evidence>
<reference evidence="4 5" key="1">
    <citation type="submission" date="2019-03" db="EMBL/GenBank/DDBJ databases">
        <title>Draft genome sequences of novel Actinobacteria.</title>
        <authorList>
            <person name="Sahin N."/>
            <person name="Ay H."/>
            <person name="Saygin H."/>
        </authorList>
    </citation>
    <scope>NUCLEOTIDE SEQUENCE [LARGE SCALE GENOMIC DNA]</scope>
    <source>
        <strain evidence="4 5">16K309</strain>
    </source>
</reference>
<keyword evidence="1" id="KW-0304">Gas vesicle</keyword>
<protein>
    <submittedName>
        <fullName evidence="4">GvpL/GvpF family gas vesicle protein</fullName>
    </submittedName>
</protein>
<dbReference type="Pfam" id="PF06386">
    <property type="entry name" value="GvpL_GvpF"/>
    <property type="match status" value="1"/>
</dbReference>
<dbReference type="PANTHER" id="PTHR36852">
    <property type="entry name" value="PROTEIN GVPL 2"/>
    <property type="match status" value="1"/>
</dbReference>
<evidence type="ECO:0000256" key="3">
    <source>
        <dbReference type="ARBA" id="ARBA00035643"/>
    </source>
</evidence>
<keyword evidence="5" id="KW-1185">Reference proteome</keyword>
<evidence type="ECO:0000256" key="2">
    <source>
        <dbReference type="ARBA" id="ARBA00035108"/>
    </source>
</evidence>
<sequence>MVEPLTYVYAIARGQDADLASELEGIAGSTVRWVEVAGLSALVSDVAEDEFGESALRRNLEDLDWLGKAVRDHNRVVEAAANVLPVAPMGFATVYYNDRRVRECLADRADRFETVLDRVTGRTEWGVKAYADISAAQPGSSEPRGERPGAAYLQRLRRRAVSREQAQQEALHHAAEVHASLVELADESTAHPPQSRELADYDGVMVLNGAYLVDDTRESAFKEKLRELAHGHPKFRFELTGPWPPYSFATILEDEQEQR</sequence>
<comment type="subcellular location">
    <subcellularLocation>
        <location evidence="2">Gas vesicle</location>
    </subcellularLocation>
</comment>
<accession>A0A4R4VKU7</accession>
<dbReference type="InterPro" id="IPR009430">
    <property type="entry name" value="GvpL/GvpF"/>
</dbReference>
<comment type="similarity">
    <text evidence="3">Belongs to the gas vesicle GvpF/GvpL family.</text>
</comment>
<organism evidence="4 5">
    <name type="scientific">Saccharopolyspora terrae</name>
    <dbReference type="NCBI Taxonomy" id="2530384"/>
    <lineage>
        <taxon>Bacteria</taxon>
        <taxon>Bacillati</taxon>
        <taxon>Actinomycetota</taxon>
        <taxon>Actinomycetes</taxon>
        <taxon>Pseudonocardiales</taxon>
        <taxon>Pseudonocardiaceae</taxon>
        <taxon>Saccharopolyspora</taxon>
    </lineage>
</organism>
<dbReference type="EMBL" id="SMKS01000030">
    <property type="protein sequence ID" value="TDD04497.1"/>
    <property type="molecule type" value="Genomic_DNA"/>
</dbReference>
<comment type="caution">
    <text evidence="4">The sequence shown here is derived from an EMBL/GenBank/DDBJ whole genome shotgun (WGS) entry which is preliminary data.</text>
</comment>
<dbReference type="OrthoDB" id="146444at2"/>
<name>A0A4R4VKU7_9PSEU</name>
<dbReference type="Proteomes" id="UP000295674">
    <property type="component" value="Unassembled WGS sequence"/>
</dbReference>
<dbReference type="PANTHER" id="PTHR36852:SF1">
    <property type="entry name" value="PROTEIN GVPL 2"/>
    <property type="match status" value="1"/>
</dbReference>
<evidence type="ECO:0000313" key="4">
    <source>
        <dbReference type="EMBL" id="TDD04497.1"/>
    </source>
</evidence>
<gene>
    <name evidence="4" type="ORF">E1181_17815</name>
</gene>
<dbReference type="GO" id="GO:0031412">
    <property type="term" value="P:gas vesicle organization"/>
    <property type="evidence" value="ECO:0007669"/>
    <property type="project" value="InterPro"/>
</dbReference>
<dbReference type="GO" id="GO:0031411">
    <property type="term" value="C:gas vesicle"/>
    <property type="evidence" value="ECO:0007669"/>
    <property type="project" value="UniProtKB-SubCell"/>
</dbReference>
<dbReference type="RefSeq" id="WP_132676205.1">
    <property type="nucleotide sequence ID" value="NZ_SMKS01000030.1"/>
</dbReference>
<dbReference type="AlphaFoldDB" id="A0A4R4VKU7"/>
<evidence type="ECO:0000256" key="1">
    <source>
        <dbReference type="ARBA" id="ARBA00022987"/>
    </source>
</evidence>
<proteinExistence type="inferred from homology"/>